<gene>
    <name evidence="1" type="ORF">Sradi_1118200</name>
</gene>
<dbReference type="GO" id="GO:0005829">
    <property type="term" value="C:cytosol"/>
    <property type="evidence" value="ECO:0007669"/>
    <property type="project" value="TreeGrafter"/>
</dbReference>
<dbReference type="EMBL" id="JACGWJ010000004">
    <property type="protein sequence ID" value="KAL0425834.1"/>
    <property type="molecule type" value="Genomic_DNA"/>
</dbReference>
<name>A0AAW2VA17_SESRA</name>
<sequence>MGIFFFSSQDCFKASWSSHKSVHLKAKLSSPAPENPSEQNSASPNDGWLYCLRKGQARTPKLPHFDWTGQLRPYPISKRRPVPAHIDQPDWATDGIPKIEPNSDLQHVVEIAREVLDAAARVIRPGITTDEIDAVVHEATIAAGDLNETFFVGKVDEASQRLVQCTYECLEKAIAMGKCLSCTLVM</sequence>
<dbReference type="AlphaFoldDB" id="A0AAW2VA17"/>
<keyword evidence="1" id="KW-0645">Protease</keyword>
<dbReference type="GO" id="GO:0070006">
    <property type="term" value="F:metalloaminopeptidase activity"/>
    <property type="evidence" value="ECO:0007669"/>
    <property type="project" value="TreeGrafter"/>
</dbReference>
<dbReference type="InterPro" id="IPR036005">
    <property type="entry name" value="Creatinase/aminopeptidase-like"/>
</dbReference>
<keyword evidence="1" id="KW-0031">Aminopeptidase</keyword>
<comment type="caution">
    <text evidence="1">The sequence shown here is derived from an EMBL/GenBank/DDBJ whole genome shotgun (WGS) entry which is preliminary data.</text>
</comment>
<dbReference type="Gene3D" id="3.90.230.10">
    <property type="entry name" value="Creatinase/methionine aminopeptidase superfamily"/>
    <property type="match status" value="2"/>
</dbReference>
<reference evidence="1" key="2">
    <citation type="journal article" date="2024" name="Plant">
        <title>Genomic evolution and insights into agronomic trait innovations of Sesamum species.</title>
        <authorList>
            <person name="Miao H."/>
            <person name="Wang L."/>
            <person name="Qu L."/>
            <person name="Liu H."/>
            <person name="Sun Y."/>
            <person name="Le M."/>
            <person name="Wang Q."/>
            <person name="Wei S."/>
            <person name="Zheng Y."/>
            <person name="Lin W."/>
            <person name="Duan Y."/>
            <person name="Cao H."/>
            <person name="Xiong S."/>
            <person name="Wang X."/>
            <person name="Wei L."/>
            <person name="Li C."/>
            <person name="Ma Q."/>
            <person name="Ju M."/>
            <person name="Zhao R."/>
            <person name="Li G."/>
            <person name="Mu C."/>
            <person name="Tian Q."/>
            <person name="Mei H."/>
            <person name="Zhang T."/>
            <person name="Gao T."/>
            <person name="Zhang H."/>
        </authorList>
    </citation>
    <scope>NUCLEOTIDE SEQUENCE</scope>
    <source>
        <strain evidence="1">G02</strain>
    </source>
</reference>
<dbReference type="SUPFAM" id="SSF55920">
    <property type="entry name" value="Creatinase/aminopeptidase"/>
    <property type="match status" value="1"/>
</dbReference>
<evidence type="ECO:0000313" key="1">
    <source>
        <dbReference type="EMBL" id="KAL0425834.1"/>
    </source>
</evidence>
<organism evidence="1">
    <name type="scientific">Sesamum radiatum</name>
    <name type="common">Black benniseed</name>
    <dbReference type="NCBI Taxonomy" id="300843"/>
    <lineage>
        <taxon>Eukaryota</taxon>
        <taxon>Viridiplantae</taxon>
        <taxon>Streptophyta</taxon>
        <taxon>Embryophyta</taxon>
        <taxon>Tracheophyta</taxon>
        <taxon>Spermatophyta</taxon>
        <taxon>Magnoliopsida</taxon>
        <taxon>eudicotyledons</taxon>
        <taxon>Gunneridae</taxon>
        <taxon>Pentapetalae</taxon>
        <taxon>asterids</taxon>
        <taxon>lamiids</taxon>
        <taxon>Lamiales</taxon>
        <taxon>Pedaliaceae</taxon>
        <taxon>Sesamum</taxon>
    </lineage>
</organism>
<proteinExistence type="predicted"/>
<keyword evidence="1" id="KW-0378">Hydrolase</keyword>
<dbReference type="PANTHER" id="PTHR43330:SF7">
    <property type="entry name" value="METHIONINE AMINOPEPTIDASE 1"/>
    <property type="match status" value="1"/>
</dbReference>
<reference evidence="1" key="1">
    <citation type="submission" date="2020-06" db="EMBL/GenBank/DDBJ databases">
        <authorList>
            <person name="Li T."/>
            <person name="Hu X."/>
            <person name="Zhang T."/>
            <person name="Song X."/>
            <person name="Zhang H."/>
            <person name="Dai N."/>
            <person name="Sheng W."/>
            <person name="Hou X."/>
            <person name="Wei L."/>
        </authorList>
    </citation>
    <scope>NUCLEOTIDE SEQUENCE</scope>
    <source>
        <strain evidence="1">G02</strain>
        <tissue evidence="1">Leaf</tissue>
    </source>
</reference>
<accession>A0AAW2VA17</accession>
<protein>
    <submittedName>
        <fullName evidence="1">Methionine aminopeptidase 1A</fullName>
    </submittedName>
</protein>
<dbReference type="PANTHER" id="PTHR43330">
    <property type="entry name" value="METHIONINE AMINOPEPTIDASE"/>
    <property type="match status" value="1"/>
</dbReference>